<sequence length="143" mass="15648">MRIELVVWAGVALLLIAAEALLPGVFLLWLGFAAAAMFLILLVVDLPLVWQALTFVVLGFVSIGVYIQYFRGREKPSDHPTLNRRGEQLVGQVFVLDQAIVDGRGRVKVGDAFWPVEGPDLPVGARVRVMSAHNMALQVRDAG</sequence>
<name>A0ABQ1HC25_9GAMM</name>
<organism evidence="7 8">
    <name type="scientific">Arenimonas soli</name>
    <dbReference type="NCBI Taxonomy" id="2269504"/>
    <lineage>
        <taxon>Bacteria</taxon>
        <taxon>Pseudomonadati</taxon>
        <taxon>Pseudomonadota</taxon>
        <taxon>Gammaproteobacteria</taxon>
        <taxon>Lysobacterales</taxon>
        <taxon>Lysobacteraceae</taxon>
        <taxon>Arenimonas</taxon>
    </lineage>
</organism>
<feature type="domain" description="NfeD-like C-terminal" evidence="6">
    <location>
        <begin position="87"/>
        <end position="140"/>
    </location>
</feature>
<comment type="caution">
    <text evidence="7">The sequence shown here is derived from an EMBL/GenBank/DDBJ whole genome shotgun (WGS) entry which is preliminary data.</text>
</comment>
<dbReference type="Pfam" id="PF01957">
    <property type="entry name" value="NfeD"/>
    <property type="match status" value="1"/>
</dbReference>
<reference evidence="8" key="1">
    <citation type="journal article" date="2019" name="Int. J. Syst. Evol. Microbiol.">
        <title>The Global Catalogue of Microorganisms (GCM) 10K type strain sequencing project: providing services to taxonomists for standard genome sequencing and annotation.</title>
        <authorList>
            <consortium name="The Broad Institute Genomics Platform"/>
            <consortium name="The Broad Institute Genome Sequencing Center for Infectious Disease"/>
            <person name="Wu L."/>
            <person name="Ma J."/>
        </authorList>
    </citation>
    <scope>NUCLEOTIDE SEQUENCE [LARGE SCALE GENOMIC DNA]</scope>
    <source>
        <strain evidence="8">CGMCC 1.15905</strain>
    </source>
</reference>
<dbReference type="InterPro" id="IPR052165">
    <property type="entry name" value="Membrane_assoc_protease"/>
</dbReference>
<keyword evidence="8" id="KW-1185">Reference proteome</keyword>
<feature type="transmembrane region" description="Helical" evidence="5">
    <location>
        <begin position="48"/>
        <end position="67"/>
    </location>
</feature>
<evidence type="ECO:0000313" key="7">
    <source>
        <dbReference type="EMBL" id="GGA67894.1"/>
    </source>
</evidence>
<evidence type="ECO:0000256" key="4">
    <source>
        <dbReference type="ARBA" id="ARBA00023136"/>
    </source>
</evidence>
<evidence type="ECO:0000256" key="2">
    <source>
        <dbReference type="ARBA" id="ARBA00022692"/>
    </source>
</evidence>
<evidence type="ECO:0000256" key="1">
    <source>
        <dbReference type="ARBA" id="ARBA00004141"/>
    </source>
</evidence>
<evidence type="ECO:0000256" key="3">
    <source>
        <dbReference type="ARBA" id="ARBA00022989"/>
    </source>
</evidence>
<keyword evidence="4 5" id="KW-0472">Membrane</keyword>
<dbReference type="InterPro" id="IPR002810">
    <property type="entry name" value="NfeD-like_C"/>
</dbReference>
<evidence type="ECO:0000259" key="6">
    <source>
        <dbReference type="Pfam" id="PF01957"/>
    </source>
</evidence>
<dbReference type="EMBL" id="BMKC01000001">
    <property type="protein sequence ID" value="GGA67894.1"/>
    <property type="molecule type" value="Genomic_DNA"/>
</dbReference>
<comment type="subcellular location">
    <subcellularLocation>
        <location evidence="1">Membrane</location>
        <topology evidence="1">Multi-pass membrane protein</topology>
    </subcellularLocation>
</comment>
<proteinExistence type="predicted"/>
<dbReference type="Gene3D" id="2.40.50.140">
    <property type="entry name" value="Nucleic acid-binding proteins"/>
    <property type="match status" value="1"/>
</dbReference>
<dbReference type="InterPro" id="IPR012340">
    <property type="entry name" value="NA-bd_OB-fold"/>
</dbReference>
<feature type="transmembrane region" description="Helical" evidence="5">
    <location>
        <begin position="12"/>
        <end position="42"/>
    </location>
</feature>
<protein>
    <submittedName>
        <fullName evidence="7">Membrane protein</fullName>
    </submittedName>
</protein>
<accession>A0ABQ1HC25</accession>
<keyword evidence="2 5" id="KW-0812">Transmembrane</keyword>
<dbReference type="PANTHER" id="PTHR33507:SF3">
    <property type="entry name" value="INNER MEMBRANE PROTEIN YBBJ"/>
    <property type="match status" value="1"/>
</dbReference>
<evidence type="ECO:0000313" key="8">
    <source>
        <dbReference type="Proteomes" id="UP000623419"/>
    </source>
</evidence>
<dbReference type="PANTHER" id="PTHR33507">
    <property type="entry name" value="INNER MEMBRANE PROTEIN YBBJ"/>
    <property type="match status" value="1"/>
</dbReference>
<keyword evidence="3 5" id="KW-1133">Transmembrane helix</keyword>
<dbReference type="RefSeq" id="WP_188660266.1">
    <property type="nucleotide sequence ID" value="NZ_BMKC01000001.1"/>
</dbReference>
<gene>
    <name evidence="7" type="ORF">GCM10011521_02500</name>
</gene>
<dbReference type="Proteomes" id="UP000623419">
    <property type="component" value="Unassembled WGS sequence"/>
</dbReference>
<evidence type="ECO:0000256" key="5">
    <source>
        <dbReference type="SAM" id="Phobius"/>
    </source>
</evidence>